<organism evidence="2 3">
    <name type="scientific">Rhodovulum viride</name>
    <dbReference type="NCBI Taxonomy" id="1231134"/>
    <lineage>
        <taxon>Bacteria</taxon>
        <taxon>Pseudomonadati</taxon>
        <taxon>Pseudomonadota</taxon>
        <taxon>Alphaproteobacteria</taxon>
        <taxon>Rhodobacterales</taxon>
        <taxon>Paracoccaceae</taxon>
        <taxon>Rhodovulum</taxon>
    </lineage>
</organism>
<accession>A0ABX9DI29</accession>
<proteinExistence type="predicted"/>
<keyword evidence="3" id="KW-1185">Reference proteome</keyword>
<sequence length="94" mass="10008">MRPQSGKPLPSTRADGLETTRTAARQSRSIAFPIVRCIALTAMVLHGHPTGLFLVKRVNPGTVAAQRDALQAVFRRSPGPAGLPIAESPDQPDI</sequence>
<comment type="caution">
    <text evidence="2">The sequence shown here is derived from an EMBL/GenBank/DDBJ whole genome shotgun (WGS) entry which is preliminary data.</text>
</comment>
<dbReference type="EMBL" id="MUAV01000007">
    <property type="protein sequence ID" value="RAP41788.1"/>
    <property type="molecule type" value="Genomic_DNA"/>
</dbReference>
<protein>
    <submittedName>
        <fullName evidence="2">Uncharacterized protein</fullName>
    </submittedName>
</protein>
<gene>
    <name evidence="2" type="ORF">BYZ73_07450</name>
</gene>
<evidence type="ECO:0000313" key="2">
    <source>
        <dbReference type="EMBL" id="RAP41788.1"/>
    </source>
</evidence>
<name>A0ABX9DI29_9RHOB</name>
<feature type="region of interest" description="Disordered" evidence="1">
    <location>
        <begin position="1"/>
        <end position="25"/>
    </location>
</feature>
<reference evidence="2 3" key="1">
    <citation type="submission" date="2017-01" db="EMBL/GenBank/DDBJ databases">
        <title>Genome sequence of Rhodovulum viride JA756.</title>
        <authorList>
            <person name="Lakshmi K.V."/>
            <person name="Tushar L.D."/>
            <person name="Sasikala C."/>
            <person name="Venkataramana C."/>
        </authorList>
    </citation>
    <scope>NUCLEOTIDE SEQUENCE [LARGE SCALE GENOMIC DNA]</scope>
    <source>
        <strain evidence="2 3">JA756</strain>
    </source>
</reference>
<dbReference type="Proteomes" id="UP000248659">
    <property type="component" value="Unassembled WGS sequence"/>
</dbReference>
<evidence type="ECO:0000256" key="1">
    <source>
        <dbReference type="SAM" id="MobiDB-lite"/>
    </source>
</evidence>
<evidence type="ECO:0000313" key="3">
    <source>
        <dbReference type="Proteomes" id="UP000248659"/>
    </source>
</evidence>